<feature type="region of interest" description="Disordered" evidence="3">
    <location>
        <begin position="943"/>
        <end position="1013"/>
    </location>
</feature>
<dbReference type="PROSITE" id="PS50088">
    <property type="entry name" value="ANK_REPEAT"/>
    <property type="match status" value="2"/>
</dbReference>
<feature type="repeat" description="ANK" evidence="2">
    <location>
        <begin position="1106"/>
        <end position="1138"/>
    </location>
</feature>
<feature type="compositionally biased region" description="Polar residues" evidence="3">
    <location>
        <begin position="130"/>
        <end position="139"/>
    </location>
</feature>
<feature type="region of interest" description="Disordered" evidence="3">
    <location>
        <begin position="1275"/>
        <end position="1300"/>
    </location>
</feature>
<keyword evidence="5" id="KW-1185">Reference proteome</keyword>
<dbReference type="Gene3D" id="3.10.260.40">
    <property type="entry name" value="BCL-6 corepressor, PCGF1 binding domain"/>
    <property type="match status" value="1"/>
</dbReference>
<feature type="region of interest" description="Disordered" evidence="3">
    <location>
        <begin position="277"/>
        <end position="575"/>
    </location>
</feature>
<dbReference type="GO" id="GO:0000122">
    <property type="term" value="P:negative regulation of transcription by RNA polymerase II"/>
    <property type="evidence" value="ECO:0007669"/>
    <property type="project" value="TreeGrafter"/>
</dbReference>
<feature type="compositionally biased region" description="Basic residues" evidence="3">
    <location>
        <begin position="345"/>
        <end position="355"/>
    </location>
</feature>
<dbReference type="PANTHER" id="PTHR24117:SF9">
    <property type="entry name" value="BCL-6 COREPRESSOR PCGF1 BINDING DOMAIN-CONTAINING PROTEIN"/>
    <property type="match status" value="1"/>
</dbReference>
<feature type="compositionally biased region" description="Basic and acidic residues" evidence="3">
    <location>
        <begin position="951"/>
        <end position="963"/>
    </location>
</feature>
<dbReference type="GO" id="GO:0003714">
    <property type="term" value="F:transcription corepressor activity"/>
    <property type="evidence" value="ECO:0007669"/>
    <property type="project" value="TreeGrafter"/>
</dbReference>
<feature type="compositionally biased region" description="Acidic residues" evidence="3">
    <location>
        <begin position="407"/>
        <end position="419"/>
    </location>
</feature>
<dbReference type="InterPro" id="IPR038227">
    <property type="entry name" value="PUFD_som_sf"/>
</dbReference>
<dbReference type="Pfam" id="PF12796">
    <property type="entry name" value="Ank_2"/>
    <property type="match status" value="1"/>
</dbReference>
<keyword evidence="2" id="KW-0040">ANK repeat</keyword>
<feature type="compositionally biased region" description="Basic residues" evidence="3">
    <location>
        <begin position="308"/>
        <end position="319"/>
    </location>
</feature>
<evidence type="ECO:0000256" key="2">
    <source>
        <dbReference type="PROSITE-ProRule" id="PRU00023"/>
    </source>
</evidence>
<dbReference type="Gene3D" id="1.25.40.20">
    <property type="entry name" value="Ankyrin repeat-containing domain"/>
    <property type="match status" value="1"/>
</dbReference>
<proteinExistence type="inferred from homology"/>
<evidence type="ECO:0000313" key="4">
    <source>
        <dbReference type="EMBL" id="MPC36750.1"/>
    </source>
</evidence>
<feature type="compositionally biased region" description="Acidic residues" evidence="3">
    <location>
        <begin position="289"/>
        <end position="299"/>
    </location>
</feature>
<feature type="region of interest" description="Disordered" evidence="3">
    <location>
        <begin position="242"/>
        <end position="262"/>
    </location>
</feature>
<feature type="compositionally biased region" description="Polar residues" evidence="3">
    <location>
        <begin position="464"/>
        <end position="480"/>
    </location>
</feature>
<gene>
    <name evidence="4" type="primary">BCOR</name>
    <name evidence="4" type="ORF">E2C01_030219</name>
</gene>
<evidence type="ECO:0000256" key="1">
    <source>
        <dbReference type="ARBA" id="ARBA00034703"/>
    </source>
</evidence>
<feature type="compositionally biased region" description="Basic and acidic residues" evidence="3">
    <location>
        <begin position="487"/>
        <end position="520"/>
    </location>
</feature>
<organism evidence="4 5">
    <name type="scientific">Portunus trituberculatus</name>
    <name type="common">Swimming crab</name>
    <name type="synonym">Neptunus trituberculatus</name>
    <dbReference type="NCBI Taxonomy" id="210409"/>
    <lineage>
        <taxon>Eukaryota</taxon>
        <taxon>Metazoa</taxon>
        <taxon>Ecdysozoa</taxon>
        <taxon>Arthropoda</taxon>
        <taxon>Crustacea</taxon>
        <taxon>Multicrustacea</taxon>
        <taxon>Malacostraca</taxon>
        <taxon>Eumalacostraca</taxon>
        <taxon>Eucarida</taxon>
        <taxon>Decapoda</taxon>
        <taxon>Pleocyemata</taxon>
        <taxon>Brachyura</taxon>
        <taxon>Eubrachyura</taxon>
        <taxon>Portunoidea</taxon>
        <taxon>Portunidae</taxon>
        <taxon>Portuninae</taxon>
        <taxon>Portunus</taxon>
    </lineage>
</organism>
<feature type="compositionally biased region" description="Basic residues" evidence="3">
    <location>
        <begin position="388"/>
        <end position="402"/>
    </location>
</feature>
<protein>
    <submittedName>
        <fullName evidence="4">BCL-6 corepressor</fullName>
    </submittedName>
</protein>
<dbReference type="GO" id="GO:0005634">
    <property type="term" value="C:nucleus"/>
    <property type="evidence" value="ECO:0007669"/>
    <property type="project" value="TreeGrafter"/>
</dbReference>
<feature type="compositionally biased region" description="Basic residues" evidence="3">
    <location>
        <begin position="438"/>
        <end position="455"/>
    </location>
</feature>
<dbReference type="PANTHER" id="PTHR24117">
    <property type="entry name" value="AGAP007537-PB"/>
    <property type="match status" value="1"/>
</dbReference>
<feature type="compositionally biased region" description="Acidic residues" evidence="3">
    <location>
        <begin position="549"/>
        <end position="569"/>
    </location>
</feature>
<name>A0A5B7EPW1_PORTR</name>
<comment type="similarity">
    <text evidence="1">Belongs to the BCOR family.</text>
</comment>
<dbReference type="SUPFAM" id="SSF48403">
    <property type="entry name" value="Ankyrin repeat"/>
    <property type="match status" value="1"/>
</dbReference>
<feature type="compositionally biased region" description="Basic and acidic residues" evidence="3">
    <location>
        <begin position="158"/>
        <end position="187"/>
    </location>
</feature>
<feature type="compositionally biased region" description="Basic and acidic residues" evidence="3">
    <location>
        <begin position="675"/>
        <end position="686"/>
    </location>
</feature>
<feature type="compositionally biased region" description="Polar residues" evidence="3">
    <location>
        <begin position="687"/>
        <end position="706"/>
    </location>
</feature>
<dbReference type="InterPro" id="IPR036770">
    <property type="entry name" value="Ankyrin_rpt-contain_sf"/>
</dbReference>
<dbReference type="InterPro" id="IPR047144">
    <property type="entry name" value="BCOR-like"/>
</dbReference>
<dbReference type="InterPro" id="IPR002110">
    <property type="entry name" value="Ankyrin_rpt"/>
</dbReference>
<dbReference type="PROSITE" id="PS50297">
    <property type="entry name" value="ANK_REP_REGION"/>
    <property type="match status" value="2"/>
</dbReference>
<feature type="compositionally biased region" description="Basic residues" evidence="3">
    <location>
        <begin position="367"/>
        <end position="376"/>
    </location>
</feature>
<accession>A0A5B7EPW1</accession>
<feature type="region of interest" description="Disordered" evidence="3">
    <location>
        <begin position="659"/>
        <end position="706"/>
    </location>
</feature>
<dbReference type="OrthoDB" id="3666223at2759"/>
<evidence type="ECO:0000256" key="3">
    <source>
        <dbReference type="SAM" id="MobiDB-lite"/>
    </source>
</evidence>
<dbReference type="EMBL" id="VSRR010003598">
    <property type="protein sequence ID" value="MPC36750.1"/>
    <property type="molecule type" value="Genomic_DNA"/>
</dbReference>
<reference evidence="4 5" key="1">
    <citation type="submission" date="2019-05" db="EMBL/GenBank/DDBJ databases">
        <title>Another draft genome of Portunus trituberculatus and its Hox gene families provides insights of decapod evolution.</title>
        <authorList>
            <person name="Jeong J.-H."/>
            <person name="Song I."/>
            <person name="Kim S."/>
            <person name="Choi T."/>
            <person name="Kim D."/>
            <person name="Ryu S."/>
            <person name="Kim W."/>
        </authorList>
    </citation>
    <scope>NUCLEOTIDE SEQUENCE [LARGE SCALE GENOMIC DNA]</scope>
    <source>
        <tissue evidence="4">Muscle</tissue>
    </source>
</reference>
<dbReference type="Proteomes" id="UP000324222">
    <property type="component" value="Unassembled WGS sequence"/>
</dbReference>
<evidence type="ECO:0000313" key="5">
    <source>
        <dbReference type="Proteomes" id="UP000324222"/>
    </source>
</evidence>
<dbReference type="PRINTS" id="PR01415">
    <property type="entry name" value="ANKYRIN"/>
</dbReference>
<feature type="compositionally biased region" description="Pro residues" evidence="3">
    <location>
        <begin position="36"/>
        <end position="45"/>
    </location>
</feature>
<feature type="compositionally biased region" description="Acidic residues" evidence="3">
    <location>
        <begin position="528"/>
        <end position="537"/>
    </location>
</feature>
<feature type="compositionally biased region" description="Basic and acidic residues" evidence="3">
    <location>
        <begin position="538"/>
        <end position="548"/>
    </location>
</feature>
<feature type="repeat" description="ANK" evidence="2">
    <location>
        <begin position="1139"/>
        <end position="1171"/>
    </location>
</feature>
<feature type="compositionally biased region" description="Acidic residues" evidence="3">
    <location>
        <begin position="243"/>
        <end position="252"/>
    </location>
</feature>
<dbReference type="SMART" id="SM00248">
    <property type="entry name" value="ANK"/>
    <property type="match status" value="3"/>
</dbReference>
<feature type="region of interest" description="Disordered" evidence="3">
    <location>
        <begin position="1"/>
        <end position="142"/>
    </location>
</feature>
<comment type="caution">
    <text evidence="4">The sequence shown here is derived from an EMBL/GenBank/DDBJ whole genome shotgun (WGS) entry which is preliminary data.</text>
</comment>
<sequence length="1443" mass="161604">MESVPGGSQYMGYMYPSSQYGPPRPEAAPGKGYPDPTAPQLPSPGPRVSQEGEVSRVYTKGEQKSYDPPSGGMAKPESWSAHPTSTPATDTKEAVPEGSSRLATYPAPPAQPEAHKTSTVFEFKEEDSTQLEQPQSSSKVLEPGKAALAEKLHKKIHRVESQENLAAKKESSQEPAPAKKEEVKPEENEWDSGFNKLLDDLALNPDTVTSKKSKTLGRRYLQKVQIQEAIDNDLIALPTSYAVEEEEEESEPEPPVKFRGKFKSIKDKKVERLILTYASHSDESATEMIPDEDASDFEEELKREIRSKDKRRSQHKKSCKNYESSGSEVGRGYRSSSEEEVVRKPSQKNKKRRKKQDSSDSDDVPPKMRRGKRKKKLDSDDDEYVAPRRGKKKASGRKRQKKRIQEDSDEASEEEEEEEVTKKTRSRKKKAPEEGSVRRTKKVTGKRKKGSRKKQKKEEDSSDNSDIPTTKKSHSKTNIIVESDNSDDSKKSESEDKKESEKSSSKEKSDEESSSAEKIKKEKKVKSEEEDEEQEEEGSIKVNEKQQEEQEVGDEEEEEDEDDEDDDEIDLRKDSVVEKLNKIREEELNREDVREMKAWFNEVTNDMKQQLGSMKEVALRHCWKKPQFGAGEDFLHGWQTDVKKYKELTGRFPKKLCQAAKHQAALSPSKGSSKKNRDHDSGKDPNQKQGSSPAKNTRSKSGIIKTSMSVVDDERLKVAARPEISSVMQRFFDKVLADSGNDCGKGGLSGKKFHLGPFSGFGAQRVPTGLTPTPSVAPSMMASDDSDLDSLASLRTDLPASDSIPVSRRSIASSLLKKFGRKYNDKKLNALYLNKPRSILAATNKPQLLPTPGMPTTEQDLKGMSPDELKMATFFRRETVNNYRDNFEVIVTKNGINEFIPILYQSRTRNKTKQIQDAATLKSVFGSDIPPHLLKKVEEIKTKKQLKKAQKKEEAKVGTKEDGSPVPGSRASTPAGSLMAPGEEDDDSELRSERSGSVLGESSVPQATKRAKRKFRKFRSGFDYIRKKKKVKADDEATPSRKRIPVRRHVNWPEESRDVAAEVRSWVVNKGLGETVLHKAARLQYHDVVVYCAESPDFDINVRDNAGYTPLHEACNRGHLDIAQVLCAHGAHVNAPGYKGMRPLHEAVENGHGELARLLLAYGADPALTTYAGQTCLALCADTQTLELMEGYLADLKGWPGTMWHFTGPARLFDPEEQGCDVFRNIPEGKLRARESNLCPKRQAVEGSVETPCVVKTEDMTQDCSEENALKSAEKLASETGGTAKEGGDIPSGAENSSMSVVSIKKEITTEDQVDGEKEEELQKVEMERKTQEEEESEESDLEEMTFMWSEEPIVDIYEVEGRPHQYCLLREVTRRLGVSRRDLIVAAKTIETLMVSPEEFESRVYSCVCGTSRWQPDGGRVELVRLTAALERLLGLQTVVVR</sequence>
<feature type="region of interest" description="Disordered" evidence="3">
    <location>
        <begin position="156"/>
        <end position="189"/>
    </location>
</feature>